<feature type="region of interest" description="Disordered" evidence="2">
    <location>
        <begin position="1"/>
        <end position="20"/>
    </location>
</feature>
<dbReference type="EMBL" id="JABSTR010000001">
    <property type="protein sequence ID" value="KAH9361792.1"/>
    <property type="molecule type" value="Genomic_DNA"/>
</dbReference>
<dbReference type="GO" id="GO:0006457">
    <property type="term" value="P:protein folding"/>
    <property type="evidence" value="ECO:0007669"/>
    <property type="project" value="TreeGrafter"/>
</dbReference>
<comment type="caution">
    <text evidence="4">The sequence shown here is derived from an EMBL/GenBank/DDBJ whole genome shotgun (WGS) entry which is preliminary data.</text>
</comment>
<keyword evidence="1" id="KW-0413">Isomerase</keyword>
<keyword evidence="1" id="KW-0697">Rotamase</keyword>
<dbReference type="OrthoDB" id="193499at2759"/>
<comment type="similarity">
    <text evidence="1">Belongs to the cyclophilin-type PPIase family.</text>
</comment>
<organism evidence="4 5">
    <name type="scientific">Haemaphysalis longicornis</name>
    <name type="common">Bush tick</name>
    <dbReference type="NCBI Taxonomy" id="44386"/>
    <lineage>
        <taxon>Eukaryota</taxon>
        <taxon>Metazoa</taxon>
        <taxon>Ecdysozoa</taxon>
        <taxon>Arthropoda</taxon>
        <taxon>Chelicerata</taxon>
        <taxon>Arachnida</taxon>
        <taxon>Acari</taxon>
        <taxon>Parasitiformes</taxon>
        <taxon>Ixodida</taxon>
        <taxon>Ixodoidea</taxon>
        <taxon>Ixodidae</taxon>
        <taxon>Haemaphysalinae</taxon>
        <taxon>Haemaphysalis</taxon>
    </lineage>
</organism>
<protein>
    <recommendedName>
        <fullName evidence="1">Peptidyl-prolyl cis-trans isomerase</fullName>
        <shortName evidence="1">PPIase</shortName>
        <ecNumber evidence="1">5.2.1.8</ecNumber>
    </recommendedName>
</protein>
<dbReference type="SUPFAM" id="SSF50891">
    <property type="entry name" value="Cyclophilin-like"/>
    <property type="match status" value="1"/>
</dbReference>
<dbReference type="InterPro" id="IPR029000">
    <property type="entry name" value="Cyclophilin-like_dom_sf"/>
</dbReference>
<dbReference type="EC" id="5.2.1.8" evidence="1"/>
<dbReference type="GO" id="GO:0016018">
    <property type="term" value="F:cyclosporin A binding"/>
    <property type="evidence" value="ECO:0007669"/>
    <property type="project" value="TreeGrafter"/>
</dbReference>
<dbReference type="GO" id="GO:0005737">
    <property type="term" value="C:cytoplasm"/>
    <property type="evidence" value="ECO:0007669"/>
    <property type="project" value="TreeGrafter"/>
</dbReference>
<dbReference type="PANTHER" id="PTHR11071:SF561">
    <property type="entry name" value="PEPTIDYL-PROLYL CIS-TRANS ISOMERASE D-RELATED"/>
    <property type="match status" value="1"/>
</dbReference>
<evidence type="ECO:0000313" key="5">
    <source>
        <dbReference type="Proteomes" id="UP000821853"/>
    </source>
</evidence>
<comment type="catalytic activity">
    <reaction evidence="1">
        <text>[protein]-peptidylproline (omega=180) = [protein]-peptidylproline (omega=0)</text>
        <dbReference type="Rhea" id="RHEA:16237"/>
        <dbReference type="Rhea" id="RHEA-COMP:10747"/>
        <dbReference type="Rhea" id="RHEA-COMP:10748"/>
        <dbReference type="ChEBI" id="CHEBI:83833"/>
        <dbReference type="ChEBI" id="CHEBI:83834"/>
        <dbReference type="EC" id="5.2.1.8"/>
    </reaction>
</comment>
<dbReference type="Proteomes" id="UP000821853">
    <property type="component" value="Chromosome 1"/>
</dbReference>
<dbReference type="GO" id="GO:0003755">
    <property type="term" value="F:peptidyl-prolyl cis-trans isomerase activity"/>
    <property type="evidence" value="ECO:0007669"/>
    <property type="project" value="UniProtKB-UniRule"/>
</dbReference>
<keyword evidence="5" id="KW-1185">Reference proteome</keyword>
<dbReference type="PRINTS" id="PR00153">
    <property type="entry name" value="CSAPPISMRASE"/>
</dbReference>
<accession>A0A9J6FH71</accession>
<reference evidence="4 5" key="1">
    <citation type="journal article" date="2020" name="Cell">
        <title>Large-Scale Comparative Analyses of Tick Genomes Elucidate Their Genetic Diversity and Vector Capacities.</title>
        <authorList>
            <consortium name="Tick Genome and Microbiome Consortium (TIGMIC)"/>
            <person name="Jia N."/>
            <person name="Wang J."/>
            <person name="Shi W."/>
            <person name="Du L."/>
            <person name="Sun Y."/>
            <person name="Zhan W."/>
            <person name="Jiang J.F."/>
            <person name="Wang Q."/>
            <person name="Zhang B."/>
            <person name="Ji P."/>
            <person name="Bell-Sakyi L."/>
            <person name="Cui X.M."/>
            <person name="Yuan T.T."/>
            <person name="Jiang B.G."/>
            <person name="Yang W.F."/>
            <person name="Lam T.T."/>
            <person name="Chang Q.C."/>
            <person name="Ding S.J."/>
            <person name="Wang X.J."/>
            <person name="Zhu J.G."/>
            <person name="Ruan X.D."/>
            <person name="Zhao L."/>
            <person name="Wei J.T."/>
            <person name="Ye R.Z."/>
            <person name="Que T.C."/>
            <person name="Du C.H."/>
            <person name="Zhou Y.H."/>
            <person name="Cheng J.X."/>
            <person name="Dai P.F."/>
            <person name="Guo W.B."/>
            <person name="Han X.H."/>
            <person name="Huang E.J."/>
            <person name="Li L.F."/>
            <person name="Wei W."/>
            <person name="Gao Y.C."/>
            <person name="Liu J.Z."/>
            <person name="Shao H.Z."/>
            <person name="Wang X."/>
            <person name="Wang C.C."/>
            <person name="Yang T.C."/>
            <person name="Huo Q.B."/>
            <person name="Li W."/>
            <person name="Chen H.Y."/>
            <person name="Chen S.E."/>
            <person name="Zhou L.G."/>
            <person name="Ni X.B."/>
            <person name="Tian J.H."/>
            <person name="Sheng Y."/>
            <person name="Liu T."/>
            <person name="Pan Y.S."/>
            <person name="Xia L.Y."/>
            <person name="Li J."/>
            <person name="Zhao F."/>
            <person name="Cao W.C."/>
        </authorList>
    </citation>
    <scope>NUCLEOTIDE SEQUENCE [LARGE SCALE GENOMIC DNA]</scope>
    <source>
        <strain evidence="4">HaeL-2018</strain>
    </source>
</reference>
<evidence type="ECO:0000256" key="2">
    <source>
        <dbReference type="SAM" id="MobiDB-lite"/>
    </source>
</evidence>
<feature type="domain" description="PPIase cyclophilin-type" evidence="3">
    <location>
        <begin position="49"/>
        <end position="155"/>
    </location>
</feature>
<sequence length="155" mass="17347">MRLFNQWPREHQPRARHRSGRSRLRRALAWRCDPLPTSFVCDEKRNKVFFDIEVGGKPTGRTITGVHADVVPRTAENFRTLCKREKGLGYKGSALLLVIPNSTDPNGTERKCIYGNQFEDENFQLKRTGAGILSEANAGSNTNGSLLFLVAGKTS</sequence>
<evidence type="ECO:0000259" key="3">
    <source>
        <dbReference type="PROSITE" id="PS50072"/>
    </source>
</evidence>
<proteinExistence type="inferred from homology"/>
<evidence type="ECO:0000256" key="1">
    <source>
        <dbReference type="RuleBase" id="RU363019"/>
    </source>
</evidence>
<dbReference type="AlphaFoldDB" id="A0A9J6FH71"/>
<name>A0A9J6FH71_HAELO</name>
<dbReference type="PANTHER" id="PTHR11071">
    <property type="entry name" value="PEPTIDYL-PROLYL CIS-TRANS ISOMERASE"/>
    <property type="match status" value="1"/>
</dbReference>
<dbReference type="Pfam" id="PF00160">
    <property type="entry name" value="Pro_isomerase"/>
    <property type="match status" value="1"/>
</dbReference>
<comment type="function">
    <text evidence="1">PPIases accelerate the folding of proteins. It catalyzes the cis-trans isomerization of proline imidic peptide bonds in oligopeptides.</text>
</comment>
<dbReference type="VEuPathDB" id="VectorBase:HLOH_061071"/>
<dbReference type="PROSITE" id="PS50072">
    <property type="entry name" value="CSA_PPIASE_2"/>
    <property type="match status" value="1"/>
</dbReference>
<evidence type="ECO:0000313" key="4">
    <source>
        <dbReference type="EMBL" id="KAH9361792.1"/>
    </source>
</evidence>
<dbReference type="Gene3D" id="2.40.100.10">
    <property type="entry name" value="Cyclophilin-like"/>
    <property type="match status" value="1"/>
</dbReference>
<gene>
    <name evidence="4" type="ORF">HPB48_003799</name>
</gene>
<dbReference type="InterPro" id="IPR002130">
    <property type="entry name" value="Cyclophilin-type_PPIase_dom"/>
</dbReference>